<organism evidence="1">
    <name type="scientific">viral metagenome</name>
    <dbReference type="NCBI Taxonomy" id="1070528"/>
    <lineage>
        <taxon>unclassified sequences</taxon>
        <taxon>metagenomes</taxon>
        <taxon>organismal metagenomes</taxon>
    </lineage>
</organism>
<evidence type="ECO:0000313" key="1">
    <source>
        <dbReference type="EMBL" id="QJA99657.1"/>
    </source>
</evidence>
<protein>
    <submittedName>
        <fullName evidence="1">Uncharacterized protein</fullName>
    </submittedName>
</protein>
<proteinExistence type="predicted"/>
<gene>
    <name evidence="1" type="ORF">MM171A00924_0012</name>
</gene>
<accession>A0A6M3LWJ3</accession>
<sequence>MLSNGIVRVGNIDVDYTIENARQVVLHLSKYEDIEELWSDRENISSICINGDEKNSFCIGGYVVLDFLQTNSRFDIYNIKKLDNKVYLISTCPETKASYFLLPALGFTKKDLLYNSLFVNCYVPVRKPGALLLLVYRYTNHSSFKTLDTLLHNSNLFKGHVYVDFCHTCYKMALYEQYHKDYKHFIKGRYSSLSEPLKQKILSFYGHKKDEKLGRILYKNPELRKQLEIKFGEPILPTIDLWDKPNIKVETLFN</sequence>
<dbReference type="EMBL" id="MT143661">
    <property type="protein sequence ID" value="QJA99657.1"/>
    <property type="molecule type" value="Genomic_DNA"/>
</dbReference>
<reference evidence="1" key="1">
    <citation type="submission" date="2020-03" db="EMBL/GenBank/DDBJ databases">
        <title>The deep terrestrial virosphere.</title>
        <authorList>
            <person name="Holmfeldt K."/>
            <person name="Nilsson E."/>
            <person name="Simone D."/>
            <person name="Lopez-Fernandez M."/>
            <person name="Wu X."/>
            <person name="de Brujin I."/>
            <person name="Lundin D."/>
            <person name="Andersson A."/>
            <person name="Bertilsson S."/>
            <person name="Dopson M."/>
        </authorList>
    </citation>
    <scope>NUCLEOTIDE SEQUENCE</scope>
    <source>
        <strain evidence="1">MM171A00924</strain>
    </source>
</reference>
<name>A0A6M3LWJ3_9ZZZZ</name>
<dbReference type="AlphaFoldDB" id="A0A6M3LWJ3"/>